<dbReference type="AlphaFoldDB" id="A0A0M3I3A0"/>
<keyword evidence="1" id="KW-1185">Reference proteome</keyword>
<evidence type="ECO:0000313" key="2">
    <source>
        <dbReference type="WBParaSite" id="ALUE_0001109301-mRNA-1"/>
    </source>
</evidence>
<organism evidence="1 2">
    <name type="scientific">Ascaris lumbricoides</name>
    <name type="common">Giant roundworm</name>
    <dbReference type="NCBI Taxonomy" id="6252"/>
    <lineage>
        <taxon>Eukaryota</taxon>
        <taxon>Metazoa</taxon>
        <taxon>Ecdysozoa</taxon>
        <taxon>Nematoda</taxon>
        <taxon>Chromadorea</taxon>
        <taxon>Rhabditida</taxon>
        <taxon>Spirurina</taxon>
        <taxon>Ascaridomorpha</taxon>
        <taxon>Ascaridoidea</taxon>
        <taxon>Ascarididae</taxon>
        <taxon>Ascaris</taxon>
    </lineage>
</organism>
<sequence>MNCTRTVFHFRSNCFCSLSMEDNANERTARGNDTFCKRHSRATFLVLKIDYFCKVGEFVEKLQPSFLCFLFYA</sequence>
<reference evidence="2" key="1">
    <citation type="submission" date="2017-02" db="UniProtKB">
        <authorList>
            <consortium name="WormBaseParasite"/>
        </authorList>
    </citation>
    <scope>IDENTIFICATION</scope>
</reference>
<protein>
    <submittedName>
        <fullName evidence="2">Secreted protein</fullName>
    </submittedName>
</protein>
<dbReference type="WBParaSite" id="ALUE_0001109301-mRNA-1">
    <property type="protein sequence ID" value="ALUE_0001109301-mRNA-1"/>
    <property type="gene ID" value="ALUE_0001109301"/>
</dbReference>
<evidence type="ECO:0000313" key="1">
    <source>
        <dbReference type="Proteomes" id="UP000036681"/>
    </source>
</evidence>
<accession>A0A0M3I3A0</accession>
<proteinExistence type="predicted"/>
<dbReference type="Proteomes" id="UP000036681">
    <property type="component" value="Unplaced"/>
</dbReference>
<name>A0A0M3I3A0_ASCLU</name>